<sequence length="272" mass="29181">MAVSVEKSPAQSFQLHAIPAVVRFIGYRKKRNNAYGDEAISPTTDLTLSKPAPAEQAPTQVGQSYAAVIPDSVESSGYRKKRNNAYGDEAISPTTDLTLSKPAPAEQAPTQVGQSYAAVIPDSVESSGYRKKRNNAYGDEAISPTTDLTLSKPAPAEQAPTQVGQSYAAVIPDSVESSGYRKKRNNAYGDEAISPTTDLTLSKPAPAEQAPTQVGQSYAAVIPDSVESSGYRKKRNNAYGDEAISPTTDLTLSQHLRNKLQHNKLVNRMLLL</sequence>
<proteinExistence type="predicted"/>
<protein>
    <submittedName>
        <fullName evidence="2">Uncharacterized protein</fullName>
    </submittedName>
</protein>
<dbReference type="WBParaSite" id="EN70_563">
    <property type="protein sequence ID" value="EN70_563"/>
    <property type="gene ID" value="EN70_563"/>
</dbReference>
<dbReference type="STRING" id="7209.A0A1I7VRZ5"/>
<reference evidence="1" key="1">
    <citation type="submission" date="2012-04" db="EMBL/GenBank/DDBJ databases">
        <title>The Genome Sequence of Loa loa.</title>
        <authorList>
            <consortium name="The Broad Institute Genome Sequencing Platform"/>
            <consortium name="Broad Institute Genome Sequencing Center for Infectious Disease"/>
            <person name="Nutman T.B."/>
            <person name="Fink D.L."/>
            <person name="Russ C."/>
            <person name="Young S."/>
            <person name="Zeng Q."/>
            <person name="Gargeya S."/>
            <person name="Alvarado L."/>
            <person name="Berlin A."/>
            <person name="Chapman S.B."/>
            <person name="Chen Z."/>
            <person name="Freedman E."/>
            <person name="Gellesch M."/>
            <person name="Goldberg J."/>
            <person name="Griggs A."/>
            <person name="Gujja S."/>
            <person name="Heilman E.R."/>
            <person name="Heiman D."/>
            <person name="Howarth C."/>
            <person name="Mehta T."/>
            <person name="Neiman D."/>
            <person name="Pearson M."/>
            <person name="Roberts A."/>
            <person name="Saif S."/>
            <person name="Shea T."/>
            <person name="Shenoy N."/>
            <person name="Sisk P."/>
            <person name="Stolte C."/>
            <person name="Sykes S."/>
            <person name="White J."/>
            <person name="Yandava C."/>
            <person name="Haas B."/>
            <person name="Henn M.R."/>
            <person name="Nusbaum C."/>
            <person name="Birren B."/>
        </authorList>
    </citation>
    <scope>NUCLEOTIDE SEQUENCE [LARGE SCALE GENOMIC DNA]</scope>
</reference>
<dbReference type="AlphaFoldDB" id="A0A1I7VRZ5"/>
<dbReference type="PANTHER" id="PTHR36514:SF3">
    <property type="entry name" value="ASCARIS SUUM EPICUTICLIN PROTEIN RELATED"/>
    <property type="match status" value="1"/>
</dbReference>
<dbReference type="Proteomes" id="UP000095285">
    <property type="component" value="Unassembled WGS sequence"/>
</dbReference>
<keyword evidence="1" id="KW-1185">Reference proteome</keyword>
<dbReference type="PANTHER" id="PTHR36514">
    <property type="entry name" value="PROTEIN CBG00436"/>
    <property type="match status" value="1"/>
</dbReference>
<organism evidence="1 2">
    <name type="scientific">Loa loa</name>
    <name type="common">Eye worm</name>
    <name type="synonym">Filaria loa</name>
    <dbReference type="NCBI Taxonomy" id="7209"/>
    <lineage>
        <taxon>Eukaryota</taxon>
        <taxon>Metazoa</taxon>
        <taxon>Ecdysozoa</taxon>
        <taxon>Nematoda</taxon>
        <taxon>Chromadorea</taxon>
        <taxon>Rhabditida</taxon>
        <taxon>Spirurina</taxon>
        <taxon>Spiruromorpha</taxon>
        <taxon>Filarioidea</taxon>
        <taxon>Onchocercidae</taxon>
        <taxon>Loa</taxon>
    </lineage>
</organism>
<name>A0A1I7VRZ5_LOALO</name>
<evidence type="ECO:0000313" key="1">
    <source>
        <dbReference type="Proteomes" id="UP000095285"/>
    </source>
</evidence>
<reference evidence="2" key="2">
    <citation type="submission" date="2016-11" db="UniProtKB">
        <authorList>
            <consortium name="WormBaseParasite"/>
        </authorList>
    </citation>
    <scope>IDENTIFICATION</scope>
</reference>
<accession>A0A1I7VRZ5</accession>
<evidence type="ECO:0000313" key="2">
    <source>
        <dbReference type="WBParaSite" id="EN70_563"/>
    </source>
</evidence>